<dbReference type="Gene3D" id="2.60.120.10">
    <property type="entry name" value="Jelly Rolls"/>
    <property type="match status" value="1"/>
</dbReference>
<dbReference type="SMART" id="SM00419">
    <property type="entry name" value="HTH_CRP"/>
    <property type="match status" value="1"/>
</dbReference>
<reference evidence="7" key="1">
    <citation type="journal article" date="2019" name="Int. J. Syst. Evol. Microbiol.">
        <title>The Global Catalogue of Microorganisms (GCM) 10K type strain sequencing project: providing services to taxonomists for standard genome sequencing and annotation.</title>
        <authorList>
            <consortium name="The Broad Institute Genomics Platform"/>
            <consortium name="The Broad Institute Genome Sequencing Center for Infectious Disease"/>
            <person name="Wu L."/>
            <person name="Ma J."/>
        </authorList>
    </citation>
    <scope>NUCLEOTIDE SEQUENCE [LARGE SCALE GENOMIC DNA]</scope>
    <source>
        <strain evidence="7">KCTC 42195</strain>
    </source>
</reference>
<evidence type="ECO:0000313" key="7">
    <source>
        <dbReference type="Proteomes" id="UP001595636"/>
    </source>
</evidence>
<proteinExistence type="predicted"/>
<dbReference type="InterPro" id="IPR036390">
    <property type="entry name" value="WH_DNA-bd_sf"/>
</dbReference>
<dbReference type="PANTHER" id="PTHR24567:SF68">
    <property type="entry name" value="DNA-BINDING TRANSCRIPTIONAL DUAL REGULATOR CRP"/>
    <property type="match status" value="1"/>
</dbReference>
<keyword evidence="2" id="KW-0238">DNA-binding</keyword>
<gene>
    <name evidence="6" type="ORF">ACFOKJ_07395</name>
</gene>
<dbReference type="RefSeq" id="WP_390278005.1">
    <property type="nucleotide sequence ID" value="NZ_JBHRYH010000017.1"/>
</dbReference>
<dbReference type="SUPFAM" id="SSF46785">
    <property type="entry name" value="Winged helix' DNA-binding domain"/>
    <property type="match status" value="1"/>
</dbReference>
<dbReference type="InterPro" id="IPR014710">
    <property type="entry name" value="RmlC-like_jellyroll"/>
</dbReference>
<keyword evidence="7" id="KW-1185">Reference proteome</keyword>
<evidence type="ECO:0000259" key="5">
    <source>
        <dbReference type="PROSITE" id="PS51063"/>
    </source>
</evidence>
<sequence length="236" mass="25883">MRQIIFQVEASMVPIDVSAFLSHQPLFQQLSPAQLQALVPATREVRGLKGQVIFQRGDACDGMYLLVYGKVKLALSSNGGVEKVVEILHPGQSFGEAVMFLGQPFPVMAQFIEDGLLLHVSSHAIRAAIVSDPGFAQRMLAGLALRLHNLMRDVARYSVENAAQRVAGYLLQLQRQRGDSVVRLAVNKNVIASRLNITPETFSRVLHGLVEQGAIAVRGRDIDIIDPLLLQQLEGQ</sequence>
<name>A0ABV7TT71_9NEIS</name>
<evidence type="ECO:0000256" key="1">
    <source>
        <dbReference type="ARBA" id="ARBA00023015"/>
    </source>
</evidence>
<dbReference type="Gene3D" id="1.10.10.10">
    <property type="entry name" value="Winged helix-like DNA-binding domain superfamily/Winged helix DNA-binding domain"/>
    <property type="match status" value="1"/>
</dbReference>
<dbReference type="InterPro" id="IPR036388">
    <property type="entry name" value="WH-like_DNA-bd_sf"/>
</dbReference>
<dbReference type="PANTHER" id="PTHR24567">
    <property type="entry name" value="CRP FAMILY TRANSCRIPTIONAL REGULATORY PROTEIN"/>
    <property type="match status" value="1"/>
</dbReference>
<feature type="domain" description="Cyclic nucleotide-binding" evidence="4">
    <location>
        <begin position="26"/>
        <end position="104"/>
    </location>
</feature>
<protein>
    <submittedName>
        <fullName evidence="6">Crp/Fnr family transcriptional regulator</fullName>
    </submittedName>
</protein>
<keyword evidence="1" id="KW-0805">Transcription regulation</keyword>
<dbReference type="InterPro" id="IPR012318">
    <property type="entry name" value="HTH_CRP"/>
</dbReference>
<dbReference type="Pfam" id="PF00027">
    <property type="entry name" value="cNMP_binding"/>
    <property type="match status" value="1"/>
</dbReference>
<dbReference type="Proteomes" id="UP001595636">
    <property type="component" value="Unassembled WGS sequence"/>
</dbReference>
<dbReference type="SMART" id="SM00100">
    <property type="entry name" value="cNMP"/>
    <property type="match status" value="1"/>
</dbReference>
<dbReference type="PROSITE" id="PS51063">
    <property type="entry name" value="HTH_CRP_2"/>
    <property type="match status" value="1"/>
</dbReference>
<dbReference type="CDD" id="cd00038">
    <property type="entry name" value="CAP_ED"/>
    <property type="match status" value="1"/>
</dbReference>
<dbReference type="InterPro" id="IPR018490">
    <property type="entry name" value="cNMP-bd_dom_sf"/>
</dbReference>
<dbReference type="SUPFAM" id="SSF51206">
    <property type="entry name" value="cAMP-binding domain-like"/>
    <property type="match status" value="1"/>
</dbReference>
<dbReference type="Pfam" id="PF13545">
    <property type="entry name" value="HTH_Crp_2"/>
    <property type="match status" value="1"/>
</dbReference>
<evidence type="ECO:0000256" key="2">
    <source>
        <dbReference type="ARBA" id="ARBA00023125"/>
    </source>
</evidence>
<dbReference type="EMBL" id="JBHRYH010000017">
    <property type="protein sequence ID" value="MFC3625960.1"/>
    <property type="molecule type" value="Genomic_DNA"/>
</dbReference>
<dbReference type="InterPro" id="IPR050397">
    <property type="entry name" value="Env_Response_Regulators"/>
</dbReference>
<organism evidence="6 7">
    <name type="scientific">Vogesella amnigena</name>
    <dbReference type="NCBI Taxonomy" id="1507449"/>
    <lineage>
        <taxon>Bacteria</taxon>
        <taxon>Pseudomonadati</taxon>
        <taxon>Pseudomonadota</taxon>
        <taxon>Betaproteobacteria</taxon>
        <taxon>Neisseriales</taxon>
        <taxon>Chromobacteriaceae</taxon>
        <taxon>Vogesella</taxon>
    </lineage>
</organism>
<dbReference type="InterPro" id="IPR000595">
    <property type="entry name" value="cNMP-bd_dom"/>
</dbReference>
<accession>A0ABV7TT71</accession>
<keyword evidence="3" id="KW-0804">Transcription</keyword>
<evidence type="ECO:0000256" key="3">
    <source>
        <dbReference type="ARBA" id="ARBA00023163"/>
    </source>
</evidence>
<feature type="domain" description="HTH crp-type" evidence="5">
    <location>
        <begin position="160"/>
        <end position="228"/>
    </location>
</feature>
<dbReference type="PROSITE" id="PS50042">
    <property type="entry name" value="CNMP_BINDING_3"/>
    <property type="match status" value="1"/>
</dbReference>
<comment type="caution">
    <text evidence="6">The sequence shown here is derived from an EMBL/GenBank/DDBJ whole genome shotgun (WGS) entry which is preliminary data.</text>
</comment>
<evidence type="ECO:0000259" key="4">
    <source>
        <dbReference type="PROSITE" id="PS50042"/>
    </source>
</evidence>
<evidence type="ECO:0000313" key="6">
    <source>
        <dbReference type="EMBL" id="MFC3625960.1"/>
    </source>
</evidence>